<dbReference type="InterPro" id="IPR040521">
    <property type="entry name" value="KDZ"/>
</dbReference>
<name>A0AA35QUI1_GEOBA</name>
<evidence type="ECO:0000313" key="3">
    <source>
        <dbReference type="Proteomes" id="UP001174909"/>
    </source>
</evidence>
<dbReference type="EMBL" id="CASHTH010000123">
    <property type="protein sequence ID" value="CAI7991580.1"/>
    <property type="molecule type" value="Genomic_DNA"/>
</dbReference>
<comment type="caution">
    <text evidence="2">The sequence shown here is derived from an EMBL/GenBank/DDBJ whole genome shotgun (WGS) entry which is preliminary data.</text>
</comment>
<proteinExistence type="predicted"/>
<gene>
    <name evidence="2" type="ORF">GBAR_LOCUS782</name>
</gene>
<sequence length="209" mass="23554">MYKPLIIENRNVNVLTHECPTKKEIALCCIDSQGTQHSIMFSCCDCEPTALTMVRARLWPASPRLPKLAFTFELLEWAEALLLECQVALGDFCKALHFKSPHLTNKERGSVMISMDALFGLPRKKSAGQSHRDPLHGHIFFKDQPSVDEHVASSSRRNAYDKVCSDFLAGDVLRSSNRYKALDETALFGCACRHEFPLMFINLKHGEKG</sequence>
<dbReference type="Pfam" id="PF18803">
    <property type="entry name" value="CxC2"/>
    <property type="match status" value="1"/>
</dbReference>
<dbReference type="PANTHER" id="PTHR33096">
    <property type="entry name" value="CXC2 DOMAIN-CONTAINING PROTEIN"/>
    <property type="match status" value="1"/>
</dbReference>
<organism evidence="2 3">
    <name type="scientific">Geodia barretti</name>
    <name type="common">Barrett's horny sponge</name>
    <dbReference type="NCBI Taxonomy" id="519541"/>
    <lineage>
        <taxon>Eukaryota</taxon>
        <taxon>Metazoa</taxon>
        <taxon>Porifera</taxon>
        <taxon>Demospongiae</taxon>
        <taxon>Heteroscleromorpha</taxon>
        <taxon>Tetractinellida</taxon>
        <taxon>Astrophorina</taxon>
        <taxon>Geodiidae</taxon>
        <taxon>Geodia</taxon>
    </lineage>
</organism>
<evidence type="ECO:0000259" key="1">
    <source>
        <dbReference type="Pfam" id="PF18803"/>
    </source>
</evidence>
<dbReference type="InterPro" id="IPR041457">
    <property type="entry name" value="CxC2_KDZ-assoc"/>
</dbReference>
<accession>A0AA35QUI1</accession>
<dbReference type="AlphaFoldDB" id="A0AA35QUI1"/>
<evidence type="ECO:0000313" key="2">
    <source>
        <dbReference type="EMBL" id="CAI7991580.1"/>
    </source>
</evidence>
<protein>
    <recommendedName>
        <fullName evidence="1">CxC2-like cysteine cluster KDZ transposase-associated domain-containing protein</fullName>
    </recommendedName>
</protein>
<keyword evidence="3" id="KW-1185">Reference proteome</keyword>
<dbReference type="Pfam" id="PF18758">
    <property type="entry name" value="KDZ"/>
    <property type="match status" value="1"/>
</dbReference>
<dbReference type="Proteomes" id="UP001174909">
    <property type="component" value="Unassembled WGS sequence"/>
</dbReference>
<dbReference type="PANTHER" id="PTHR33096:SF1">
    <property type="entry name" value="CXC1-LIKE CYSTEINE CLUSTER ASSOCIATED WITH KDZ TRANSPOSASES DOMAIN-CONTAINING PROTEIN"/>
    <property type="match status" value="1"/>
</dbReference>
<reference evidence="2" key="1">
    <citation type="submission" date="2023-03" db="EMBL/GenBank/DDBJ databases">
        <authorList>
            <person name="Steffen K."/>
            <person name="Cardenas P."/>
        </authorList>
    </citation>
    <scope>NUCLEOTIDE SEQUENCE</scope>
</reference>
<feature type="domain" description="CxC2-like cysteine cluster KDZ transposase-associated" evidence="1">
    <location>
        <begin position="18"/>
        <end position="98"/>
    </location>
</feature>